<dbReference type="AlphaFoldDB" id="A0A226DN61"/>
<keyword evidence="2" id="KW-1185">Reference proteome</keyword>
<gene>
    <name evidence="1" type="ORF">Fcan01_18835</name>
</gene>
<proteinExistence type="predicted"/>
<reference evidence="1 2" key="1">
    <citation type="submission" date="2015-12" db="EMBL/GenBank/DDBJ databases">
        <title>The genome of Folsomia candida.</title>
        <authorList>
            <person name="Faddeeva A."/>
            <person name="Derks M.F."/>
            <person name="Anvar Y."/>
            <person name="Smit S."/>
            <person name="Van Straalen N."/>
            <person name="Roelofs D."/>
        </authorList>
    </citation>
    <scope>NUCLEOTIDE SEQUENCE [LARGE SCALE GENOMIC DNA]</scope>
    <source>
        <strain evidence="1 2">VU population</strain>
        <tissue evidence="1">Whole body</tissue>
    </source>
</reference>
<accession>A0A226DN61</accession>
<name>A0A226DN61_FOLCA</name>
<protein>
    <submittedName>
        <fullName evidence="1">Uncharacterized protein</fullName>
    </submittedName>
</protein>
<dbReference type="Proteomes" id="UP000198287">
    <property type="component" value="Unassembled WGS sequence"/>
</dbReference>
<sequence>MTRVHRFVKLHPLPGTPDVFTLRPEICRGRNSTGDGYIYVEQIGPGGLDCHAFTGILEEKHKFKFASFLDALSSRGLHIGEKIVGIVDIPRDLRDHFATSLSPPDAVKVRTTQIKNCGSGWVEQEIEVKSETSITSRLEVQDTFVVGEEVGERTFFGGKVGVKVLGLFKAETEITKSWQQDTFSQRESHSEKVFMQDETSSIKHTTTIQVGNHSCVNISATSAIFKNNPWHVNLAVELVLGQEIKVLRNAAKNNETFIGVDEEDDALVVTVIQSDATIFSQATNATVFLDLMKFSGFNYTFDEKTRTLRYLKPAKLQVTSLVSTNTAIQQVKECKCGI</sequence>
<evidence type="ECO:0000313" key="2">
    <source>
        <dbReference type="Proteomes" id="UP000198287"/>
    </source>
</evidence>
<organism evidence="1 2">
    <name type="scientific">Folsomia candida</name>
    <name type="common">Springtail</name>
    <dbReference type="NCBI Taxonomy" id="158441"/>
    <lineage>
        <taxon>Eukaryota</taxon>
        <taxon>Metazoa</taxon>
        <taxon>Ecdysozoa</taxon>
        <taxon>Arthropoda</taxon>
        <taxon>Hexapoda</taxon>
        <taxon>Collembola</taxon>
        <taxon>Entomobryomorpha</taxon>
        <taxon>Isotomoidea</taxon>
        <taxon>Isotomidae</taxon>
        <taxon>Proisotominae</taxon>
        <taxon>Folsomia</taxon>
    </lineage>
</organism>
<comment type="caution">
    <text evidence="1">The sequence shown here is derived from an EMBL/GenBank/DDBJ whole genome shotgun (WGS) entry which is preliminary data.</text>
</comment>
<evidence type="ECO:0000313" key="1">
    <source>
        <dbReference type="EMBL" id="OXA46663.1"/>
    </source>
</evidence>
<dbReference type="EMBL" id="LNIX01000015">
    <property type="protein sequence ID" value="OXA46663.1"/>
    <property type="molecule type" value="Genomic_DNA"/>
</dbReference>